<accession>A0A8A4TDN2</accession>
<dbReference type="AlphaFoldDB" id="A0A8A4TDN2"/>
<name>A0A8A4TDN2_SULCO</name>
<proteinExistence type="predicted"/>
<evidence type="ECO:0000313" key="2">
    <source>
        <dbReference type="Proteomes" id="UP000663929"/>
    </source>
</evidence>
<protein>
    <submittedName>
        <fullName evidence="1">Uncharacterized protein</fullName>
    </submittedName>
</protein>
<organism evidence="1 2">
    <name type="scientific">Sulfidibacter corallicola</name>
    <dbReference type="NCBI Taxonomy" id="2818388"/>
    <lineage>
        <taxon>Bacteria</taxon>
        <taxon>Pseudomonadati</taxon>
        <taxon>Acidobacteriota</taxon>
        <taxon>Holophagae</taxon>
        <taxon>Acanthopleuribacterales</taxon>
        <taxon>Acanthopleuribacteraceae</taxon>
        <taxon>Sulfidibacter</taxon>
    </lineage>
</organism>
<dbReference type="KEGG" id="scor:J3U87_20830"/>
<keyword evidence="2" id="KW-1185">Reference proteome</keyword>
<dbReference type="EMBL" id="CP071793">
    <property type="protein sequence ID" value="QTD48036.1"/>
    <property type="molecule type" value="Genomic_DNA"/>
</dbReference>
<dbReference type="RefSeq" id="WP_237377698.1">
    <property type="nucleotide sequence ID" value="NZ_CP071793.1"/>
</dbReference>
<dbReference type="Proteomes" id="UP000663929">
    <property type="component" value="Chromosome"/>
</dbReference>
<evidence type="ECO:0000313" key="1">
    <source>
        <dbReference type="EMBL" id="QTD48036.1"/>
    </source>
</evidence>
<sequence length="555" mass="59952">MPSSMSKSFSRSFRSRALKSTLFLLAAFAVCLQVWSALRDTDEQRLGEDLFRIYDHGFADGENHRTGVHVFNPSPYDSVTFTLTALNADGMTDPLLVDEDQNATDTVEKTLEPLASTVIHTSRSGAGAVAGSMSMVTPEGLNLAVWTRETTLDPNDGAVTGQTTTRFSDYHDAASELAFPLVKVRATEGSAAQQTIIGLRNINSQAVTVQLEAYYAGTTTLASSTQFDVFPLYTFSFPVTQLLTLDDGEYTLYATATDRITGWSSIHQETAMAKFASHTVNFTIEDLGSVGHHLSFLHPGTGQSETKLAFAPVSAAQPNSGQVLTVNSAEPGVPTGHDVEEAAGVAALLADTEVVTVGDSPMAVRSSFHPTDFEPRSMAMTEGSDILDVHGHSDFQLTRSALPVDGELDYEGAWSESSLVLNNVRNAPLRLALAALDRDGTAMNVTFLELEPGLNRFPLSSLVEPGITTAFLLEPVGHGARYTADLLLYKNGDGAGDRIMDRVSAVQVQGNRNIAAYATIVSLWGDRDRMDYCTNSERTDVLHIIHYVDSGYRCQ</sequence>
<gene>
    <name evidence="1" type="ORF">J3U87_20830</name>
</gene>
<reference evidence="1" key="1">
    <citation type="submission" date="2021-03" db="EMBL/GenBank/DDBJ databases">
        <title>Acanthopleuribacteraceae sp. M133.</title>
        <authorList>
            <person name="Wang G."/>
        </authorList>
    </citation>
    <scope>NUCLEOTIDE SEQUENCE</scope>
    <source>
        <strain evidence="1">M133</strain>
    </source>
</reference>